<dbReference type="AlphaFoldDB" id="A0AAW2LHZ1"/>
<comment type="caution">
    <text evidence="2">The sequence shown here is derived from an EMBL/GenBank/DDBJ whole genome shotgun (WGS) entry which is preliminary data.</text>
</comment>
<accession>A0AAW2LHZ1</accession>
<evidence type="ECO:0000313" key="2">
    <source>
        <dbReference type="EMBL" id="KAL0318358.1"/>
    </source>
</evidence>
<reference evidence="2" key="1">
    <citation type="submission" date="2020-06" db="EMBL/GenBank/DDBJ databases">
        <authorList>
            <person name="Li T."/>
            <person name="Hu X."/>
            <person name="Zhang T."/>
            <person name="Song X."/>
            <person name="Zhang H."/>
            <person name="Dai N."/>
            <person name="Sheng W."/>
            <person name="Hou X."/>
            <person name="Wei L."/>
        </authorList>
    </citation>
    <scope>NUCLEOTIDE SEQUENCE</scope>
    <source>
        <strain evidence="2">G01</strain>
        <tissue evidence="2">Leaf</tissue>
    </source>
</reference>
<keyword evidence="1" id="KW-0732">Signal</keyword>
<proteinExistence type="predicted"/>
<dbReference type="EMBL" id="JACGWK010000013">
    <property type="protein sequence ID" value="KAL0318358.1"/>
    <property type="molecule type" value="Genomic_DNA"/>
</dbReference>
<gene>
    <name evidence="2" type="ORF">Sangu_1992000</name>
</gene>
<feature type="chain" id="PRO_5043889967" evidence="1">
    <location>
        <begin position="26"/>
        <end position="187"/>
    </location>
</feature>
<organism evidence="2">
    <name type="scientific">Sesamum angustifolium</name>
    <dbReference type="NCBI Taxonomy" id="2727405"/>
    <lineage>
        <taxon>Eukaryota</taxon>
        <taxon>Viridiplantae</taxon>
        <taxon>Streptophyta</taxon>
        <taxon>Embryophyta</taxon>
        <taxon>Tracheophyta</taxon>
        <taxon>Spermatophyta</taxon>
        <taxon>Magnoliopsida</taxon>
        <taxon>eudicotyledons</taxon>
        <taxon>Gunneridae</taxon>
        <taxon>Pentapetalae</taxon>
        <taxon>asterids</taxon>
        <taxon>lamiids</taxon>
        <taxon>Lamiales</taxon>
        <taxon>Pedaliaceae</taxon>
        <taxon>Sesamum</taxon>
    </lineage>
</organism>
<sequence>MAKLITPSYTALILLLCFSSSLSHALSVDLSSQSSDAAVQDAAKGEDWIHWGYPHFFPSPTLILTLAPGFSLILPCRLSTPQCLPVAISGRPRTGLIGHSLILRCPPLARNGLLTGHSLILQCPPVARIGLPRAGLTGHSLILQCPPVARIGLPRAGLIGHSLILQFPPVVSSGRPSSGLRITVPRM</sequence>
<name>A0AAW2LHZ1_9LAMI</name>
<feature type="signal peptide" evidence="1">
    <location>
        <begin position="1"/>
        <end position="25"/>
    </location>
</feature>
<protein>
    <submittedName>
        <fullName evidence="2">Uncharacterized protein</fullName>
    </submittedName>
</protein>
<evidence type="ECO:0000256" key="1">
    <source>
        <dbReference type="SAM" id="SignalP"/>
    </source>
</evidence>
<reference evidence="2" key="2">
    <citation type="journal article" date="2024" name="Plant">
        <title>Genomic evolution and insights into agronomic trait innovations of Sesamum species.</title>
        <authorList>
            <person name="Miao H."/>
            <person name="Wang L."/>
            <person name="Qu L."/>
            <person name="Liu H."/>
            <person name="Sun Y."/>
            <person name="Le M."/>
            <person name="Wang Q."/>
            <person name="Wei S."/>
            <person name="Zheng Y."/>
            <person name="Lin W."/>
            <person name="Duan Y."/>
            <person name="Cao H."/>
            <person name="Xiong S."/>
            <person name="Wang X."/>
            <person name="Wei L."/>
            <person name="Li C."/>
            <person name="Ma Q."/>
            <person name="Ju M."/>
            <person name="Zhao R."/>
            <person name="Li G."/>
            <person name="Mu C."/>
            <person name="Tian Q."/>
            <person name="Mei H."/>
            <person name="Zhang T."/>
            <person name="Gao T."/>
            <person name="Zhang H."/>
        </authorList>
    </citation>
    <scope>NUCLEOTIDE SEQUENCE</scope>
    <source>
        <strain evidence="2">G01</strain>
    </source>
</reference>